<evidence type="ECO:0000256" key="1">
    <source>
        <dbReference type="ARBA" id="ARBA00004377"/>
    </source>
</evidence>
<feature type="domain" description="General secretion pathway GspH" evidence="8">
    <location>
        <begin position="37"/>
        <end position="127"/>
    </location>
</feature>
<comment type="subcellular location">
    <subcellularLocation>
        <location evidence="1">Cell inner membrane</location>
        <topology evidence="1">Single-pass membrane protein</topology>
    </subcellularLocation>
</comment>
<dbReference type="OrthoDB" id="2427525at2"/>
<dbReference type="STRING" id="1302659.I858_015280"/>
<dbReference type="GO" id="GO:0015628">
    <property type="term" value="P:protein secretion by the type II secretion system"/>
    <property type="evidence" value="ECO:0007669"/>
    <property type="project" value="InterPro"/>
</dbReference>
<evidence type="ECO:0000256" key="6">
    <source>
        <dbReference type="ARBA" id="ARBA00022989"/>
    </source>
</evidence>
<gene>
    <name evidence="9" type="ORF">I858_015280</name>
</gene>
<reference evidence="9" key="1">
    <citation type="submission" date="2016-10" db="EMBL/GenBank/DDBJ databases">
        <authorList>
            <person name="See-Too W.S."/>
        </authorList>
    </citation>
    <scope>NUCLEOTIDE SEQUENCE</scope>
    <source>
        <strain evidence="9">L10.15</strain>
    </source>
</reference>
<dbReference type="KEGG" id="pll:I858_015280"/>
<dbReference type="InterPro" id="IPR022346">
    <property type="entry name" value="T2SS_GspH"/>
</dbReference>
<dbReference type="GO" id="GO:0030420">
    <property type="term" value="P:establishment of competence for transformation"/>
    <property type="evidence" value="ECO:0007669"/>
    <property type="project" value="InterPro"/>
</dbReference>
<accession>A0A1B1S597</accession>
<keyword evidence="10" id="KW-1185">Reference proteome</keyword>
<dbReference type="GO" id="GO:0005886">
    <property type="term" value="C:plasma membrane"/>
    <property type="evidence" value="ECO:0007669"/>
    <property type="project" value="UniProtKB-SubCell"/>
</dbReference>
<evidence type="ECO:0000313" key="9">
    <source>
        <dbReference type="EMBL" id="ANU28351.1"/>
    </source>
</evidence>
<dbReference type="Proteomes" id="UP000053354">
    <property type="component" value="Chromosome"/>
</dbReference>
<keyword evidence="2" id="KW-1003">Cell membrane</keyword>
<dbReference type="SUPFAM" id="SSF54523">
    <property type="entry name" value="Pili subunits"/>
    <property type="match status" value="1"/>
</dbReference>
<evidence type="ECO:0000256" key="4">
    <source>
        <dbReference type="ARBA" id="ARBA00022519"/>
    </source>
</evidence>
<evidence type="ECO:0000256" key="7">
    <source>
        <dbReference type="ARBA" id="ARBA00023136"/>
    </source>
</evidence>
<dbReference type="PIRSF" id="PIRSF021292">
    <property type="entry name" value="Competence_ComGD"/>
    <property type="match status" value="1"/>
</dbReference>
<keyword evidence="3" id="KW-0488">Methylation</keyword>
<keyword evidence="5" id="KW-0812">Transmembrane</keyword>
<evidence type="ECO:0000256" key="5">
    <source>
        <dbReference type="ARBA" id="ARBA00022692"/>
    </source>
</evidence>
<dbReference type="GO" id="GO:0015627">
    <property type="term" value="C:type II protein secretion system complex"/>
    <property type="evidence" value="ECO:0007669"/>
    <property type="project" value="InterPro"/>
</dbReference>
<evidence type="ECO:0000256" key="2">
    <source>
        <dbReference type="ARBA" id="ARBA00022475"/>
    </source>
</evidence>
<evidence type="ECO:0000313" key="10">
    <source>
        <dbReference type="Proteomes" id="UP000053354"/>
    </source>
</evidence>
<dbReference type="EMBL" id="CP016540">
    <property type="protein sequence ID" value="ANU28351.1"/>
    <property type="molecule type" value="Genomic_DNA"/>
</dbReference>
<dbReference type="Pfam" id="PF12019">
    <property type="entry name" value="GspH"/>
    <property type="match status" value="1"/>
</dbReference>
<keyword evidence="7" id="KW-0472">Membrane</keyword>
<protein>
    <submittedName>
        <fullName evidence="9">Competence protein ComG</fullName>
    </submittedName>
</protein>
<dbReference type="InterPro" id="IPR016785">
    <property type="entry name" value="ComGD"/>
</dbReference>
<keyword evidence="6" id="KW-1133">Transmembrane helix</keyword>
<evidence type="ECO:0000259" key="8">
    <source>
        <dbReference type="Pfam" id="PF12019"/>
    </source>
</evidence>
<dbReference type="InterPro" id="IPR045584">
    <property type="entry name" value="Pilin-like"/>
</dbReference>
<sequence length="134" mass="15277">MEMLLVLAVLMTVVLIVIPSYQNYTIRKEEKRFFELFQQDIYFAQSQTHATTQTAKVVFREKKESYEIFTDIQTIVLSRKIPKSIQLKKTSNLTEIYFNSNGTVVQSGTLRFATSSGEKAVTVHLGGGRVVFSE</sequence>
<evidence type="ECO:0000256" key="3">
    <source>
        <dbReference type="ARBA" id="ARBA00022481"/>
    </source>
</evidence>
<name>A0A1B1S597_9BACL</name>
<organism evidence="9 10">
    <name type="scientific">Planococcus versutus</name>
    <dbReference type="NCBI Taxonomy" id="1302659"/>
    <lineage>
        <taxon>Bacteria</taxon>
        <taxon>Bacillati</taxon>
        <taxon>Bacillota</taxon>
        <taxon>Bacilli</taxon>
        <taxon>Bacillales</taxon>
        <taxon>Caryophanaceae</taxon>
        <taxon>Planococcus</taxon>
    </lineage>
</organism>
<dbReference type="AlphaFoldDB" id="A0A1B1S597"/>
<keyword evidence="4" id="KW-0997">Cell inner membrane</keyword>
<dbReference type="Gene3D" id="3.30.700.10">
    <property type="entry name" value="Glycoprotein, Type 4 Pilin"/>
    <property type="match status" value="1"/>
</dbReference>
<proteinExistence type="predicted"/>